<evidence type="ECO:0000313" key="6">
    <source>
        <dbReference type="EMBL" id="HIS74262.1"/>
    </source>
</evidence>
<comment type="caution">
    <text evidence="6">The sequence shown here is derived from an EMBL/GenBank/DDBJ whole genome shotgun (WGS) entry which is preliminary data.</text>
</comment>
<dbReference type="PANTHER" id="PTHR10916">
    <property type="entry name" value="60S RIBOSOMAL PROTEIN L35/50S RIBOSOMAL PROTEIN L29"/>
    <property type="match status" value="1"/>
</dbReference>
<dbReference type="InterPro" id="IPR001854">
    <property type="entry name" value="Ribosomal_uL29"/>
</dbReference>
<dbReference type="AlphaFoldDB" id="A0A9D1FIU2"/>
<accession>A0A9D1FIU2</accession>
<dbReference type="EMBL" id="DVJQ01000040">
    <property type="protein sequence ID" value="HIS74262.1"/>
    <property type="molecule type" value="Genomic_DNA"/>
</dbReference>
<dbReference type="Proteomes" id="UP000886865">
    <property type="component" value="Unassembled WGS sequence"/>
</dbReference>
<reference evidence="6" key="2">
    <citation type="journal article" date="2021" name="PeerJ">
        <title>Extensive microbial diversity within the chicken gut microbiome revealed by metagenomics and culture.</title>
        <authorList>
            <person name="Gilroy R."/>
            <person name="Ravi A."/>
            <person name="Getino M."/>
            <person name="Pursley I."/>
            <person name="Horton D.L."/>
            <person name="Alikhan N.F."/>
            <person name="Baker D."/>
            <person name="Gharbi K."/>
            <person name="Hall N."/>
            <person name="Watson M."/>
            <person name="Adriaenssens E.M."/>
            <person name="Foster-Nyarko E."/>
            <person name="Jarju S."/>
            <person name="Secka A."/>
            <person name="Antonio M."/>
            <person name="Oren A."/>
            <person name="Chaudhuri R.R."/>
            <person name="La Ragione R."/>
            <person name="Hildebrand F."/>
            <person name="Pallen M.J."/>
        </authorList>
    </citation>
    <scope>NUCLEOTIDE SEQUENCE</scope>
    <source>
        <strain evidence="6">CHK152-2871</strain>
    </source>
</reference>
<dbReference type="GO" id="GO:0022625">
    <property type="term" value="C:cytosolic large ribosomal subunit"/>
    <property type="evidence" value="ECO:0007669"/>
    <property type="project" value="TreeGrafter"/>
</dbReference>
<dbReference type="InterPro" id="IPR050063">
    <property type="entry name" value="Ribosomal_protein_uL29"/>
</dbReference>
<dbReference type="SUPFAM" id="SSF46561">
    <property type="entry name" value="Ribosomal protein L29 (L29p)"/>
    <property type="match status" value="1"/>
</dbReference>
<dbReference type="FunFam" id="1.10.287.310:FF:000001">
    <property type="entry name" value="50S ribosomal protein L29"/>
    <property type="match status" value="1"/>
</dbReference>
<dbReference type="Pfam" id="PF00831">
    <property type="entry name" value="Ribosomal_L29"/>
    <property type="match status" value="1"/>
</dbReference>
<dbReference type="GO" id="GO:0003735">
    <property type="term" value="F:structural constituent of ribosome"/>
    <property type="evidence" value="ECO:0007669"/>
    <property type="project" value="InterPro"/>
</dbReference>
<sequence length="65" mass="7786">MKLQEIKEKTVSELKDLIINSKKELFSLRMKHNKMNQLENPAQIRQTKRLIARLKTVLRQKELNV</sequence>
<dbReference type="InterPro" id="IPR018254">
    <property type="entry name" value="Ribosomal_uL29_CS"/>
</dbReference>
<evidence type="ECO:0000256" key="4">
    <source>
        <dbReference type="ARBA" id="ARBA00035204"/>
    </source>
</evidence>
<protein>
    <recommendedName>
        <fullName evidence="4 5">Large ribosomal subunit protein uL29</fullName>
    </recommendedName>
</protein>
<evidence type="ECO:0000256" key="5">
    <source>
        <dbReference type="HAMAP-Rule" id="MF_00374"/>
    </source>
</evidence>
<evidence type="ECO:0000313" key="7">
    <source>
        <dbReference type="Proteomes" id="UP000886865"/>
    </source>
</evidence>
<comment type="similarity">
    <text evidence="1 5">Belongs to the universal ribosomal protein uL29 family.</text>
</comment>
<dbReference type="GO" id="GO:0006412">
    <property type="term" value="P:translation"/>
    <property type="evidence" value="ECO:0007669"/>
    <property type="project" value="UniProtKB-UniRule"/>
</dbReference>
<evidence type="ECO:0000256" key="1">
    <source>
        <dbReference type="ARBA" id="ARBA00009254"/>
    </source>
</evidence>
<dbReference type="PROSITE" id="PS00579">
    <property type="entry name" value="RIBOSOMAL_L29"/>
    <property type="match status" value="1"/>
</dbReference>
<dbReference type="PANTHER" id="PTHR10916:SF0">
    <property type="entry name" value="LARGE RIBOSOMAL SUBUNIT PROTEIN UL29C"/>
    <property type="match status" value="1"/>
</dbReference>
<dbReference type="InterPro" id="IPR036049">
    <property type="entry name" value="Ribosomal_uL29_sf"/>
</dbReference>
<reference evidence="6" key="1">
    <citation type="submission" date="2020-10" db="EMBL/GenBank/DDBJ databases">
        <authorList>
            <person name="Gilroy R."/>
        </authorList>
    </citation>
    <scope>NUCLEOTIDE SEQUENCE</scope>
    <source>
        <strain evidence="6">CHK152-2871</strain>
    </source>
</reference>
<keyword evidence="2 5" id="KW-0689">Ribosomal protein</keyword>
<evidence type="ECO:0000256" key="2">
    <source>
        <dbReference type="ARBA" id="ARBA00022980"/>
    </source>
</evidence>
<organism evidence="6 7">
    <name type="scientific">Candidatus Galligastranaerophilus intestinavium</name>
    <dbReference type="NCBI Taxonomy" id="2840836"/>
    <lineage>
        <taxon>Bacteria</taxon>
        <taxon>Candidatus Galligastranaerophilus</taxon>
    </lineage>
</organism>
<dbReference type="HAMAP" id="MF_00374">
    <property type="entry name" value="Ribosomal_uL29"/>
    <property type="match status" value="1"/>
</dbReference>
<evidence type="ECO:0000256" key="3">
    <source>
        <dbReference type="ARBA" id="ARBA00023274"/>
    </source>
</evidence>
<gene>
    <name evidence="5 6" type="primary">rpmC</name>
    <name evidence="6" type="ORF">IAA86_04495</name>
</gene>
<dbReference type="Gene3D" id="1.10.287.310">
    <property type="match status" value="1"/>
</dbReference>
<proteinExistence type="inferred from homology"/>
<keyword evidence="3 5" id="KW-0687">Ribonucleoprotein</keyword>
<dbReference type="NCBIfam" id="TIGR00012">
    <property type="entry name" value="L29"/>
    <property type="match status" value="1"/>
</dbReference>
<name>A0A9D1FIU2_9BACT</name>
<dbReference type="CDD" id="cd00427">
    <property type="entry name" value="Ribosomal_L29_HIP"/>
    <property type="match status" value="1"/>
</dbReference>